<evidence type="ECO:0000256" key="1">
    <source>
        <dbReference type="SAM" id="MobiDB-lite"/>
    </source>
</evidence>
<accession>A0AAW9SJJ5</accession>
<protein>
    <recommendedName>
        <fullName evidence="4">Homeodomain-like domain-containing protein</fullName>
    </recommendedName>
</protein>
<feature type="region of interest" description="Disordered" evidence="1">
    <location>
        <begin position="98"/>
        <end position="143"/>
    </location>
</feature>
<keyword evidence="3" id="KW-1185">Reference proteome</keyword>
<evidence type="ECO:0008006" key="4">
    <source>
        <dbReference type="Google" id="ProtNLM"/>
    </source>
</evidence>
<feature type="compositionally biased region" description="Basic and acidic residues" evidence="1">
    <location>
        <begin position="128"/>
        <end position="138"/>
    </location>
</feature>
<name>A0AAW9SJJ5_9RHOB</name>
<proteinExistence type="predicted"/>
<dbReference type="EMBL" id="JBDNCH010000002">
    <property type="protein sequence ID" value="MEN9062857.1"/>
    <property type="molecule type" value="Genomic_DNA"/>
</dbReference>
<evidence type="ECO:0000313" key="2">
    <source>
        <dbReference type="EMBL" id="MEN9062857.1"/>
    </source>
</evidence>
<gene>
    <name evidence="2" type="ORF">ABFB10_19605</name>
</gene>
<dbReference type="Proteomes" id="UP001428774">
    <property type="component" value="Unassembled WGS sequence"/>
</dbReference>
<comment type="caution">
    <text evidence="2">The sequence shown here is derived from an EMBL/GenBank/DDBJ whole genome shotgun (WGS) entry which is preliminary data.</text>
</comment>
<organism evidence="2 3">
    <name type="scientific">Ponticoccus litoralis</name>
    <dbReference type="NCBI Taxonomy" id="422297"/>
    <lineage>
        <taxon>Bacteria</taxon>
        <taxon>Pseudomonadati</taxon>
        <taxon>Pseudomonadota</taxon>
        <taxon>Alphaproteobacteria</taxon>
        <taxon>Rhodobacterales</taxon>
        <taxon>Roseobacteraceae</taxon>
        <taxon>Ponticoccus</taxon>
    </lineage>
</organism>
<dbReference type="RefSeq" id="WP_347167783.1">
    <property type="nucleotide sequence ID" value="NZ_JBDNCH010000002.1"/>
</dbReference>
<sequence length="160" mass="17659">MSDENSPGLEERDLFGNPILPLRDRRGRPSFAKTPENQDFVAVRAAANWSHKAIAEAIGCDEKTLRKHFSRELHGGALILEGLCLDVLMRKVREGHTPSIRALQDRLDRTAPPAPQTPKGDEANEGTPRGKKEQRLADAAKPAAGYGELYDRIRGKGRAQ</sequence>
<reference evidence="2 3" key="1">
    <citation type="submission" date="2024-05" db="EMBL/GenBank/DDBJ databases">
        <title>Genome sequence of Ponticoccus litoralis KCCM 90028.</title>
        <authorList>
            <person name="Kim J.M."/>
            <person name="Lee J.K."/>
            <person name="Choi B.J."/>
            <person name="Bayburt H."/>
            <person name="Baek J.H."/>
            <person name="Jeon C.O."/>
        </authorList>
    </citation>
    <scope>NUCLEOTIDE SEQUENCE [LARGE SCALE GENOMIC DNA]</scope>
    <source>
        <strain evidence="2 3">KCCM 90028</strain>
    </source>
</reference>
<dbReference type="AlphaFoldDB" id="A0AAW9SJJ5"/>
<evidence type="ECO:0000313" key="3">
    <source>
        <dbReference type="Proteomes" id="UP001428774"/>
    </source>
</evidence>